<dbReference type="RefSeq" id="WP_119061188.1">
    <property type="nucleotide sequence ID" value="NZ_QXDF01000001.1"/>
</dbReference>
<protein>
    <recommendedName>
        <fullName evidence="3">Lipoprotein</fullName>
    </recommendedName>
</protein>
<dbReference type="Proteomes" id="UP000266273">
    <property type="component" value="Unassembled WGS sequence"/>
</dbReference>
<keyword evidence="2" id="KW-1185">Reference proteome</keyword>
<evidence type="ECO:0000313" key="1">
    <source>
        <dbReference type="EMBL" id="RIA56392.1"/>
    </source>
</evidence>
<comment type="caution">
    <text evidence="1">The sequence shown here is derived from an EMBL/GenBank/DDBJ whole genome shotgun (WGS) entry which is preliminary data.</text>
</comment>
<dbReference type="EMBL" id="QXDF01000001">
    <property type="protein sequence ID" value="RIA56392.1"/>
    <property type="molecule type" value="Genomic_DNA"/>
</dbReference>
<proteinExistence type="predicted"/>
<name>A0A397Q5L4_9HYPH</name>
<organism evidence="1 2">
    <name type="scientific">Dichotomicrobium thermohalophilum</name>
    <dbReference type="NCBI Taxonomy" id="933063"/>
    <lineage>
        <taxon>Bacteria</taxon>
        <taxon>Pseudomonadati</taxon>
        <taxon>Pseudomonadota</taxon>
        <taxon>Alphaproteobacteria</taxon>
        <taxon>Hyphomicrobiales</taxon>
        <taxon>Hyphomicrobiaceae</taxon>
        <taxon>Dichotomicrobium</taxon>
    </lineage>
</organism>
<reference evidence="1 2" key="1">
    <citation type="submission" date="2018-08" db="EMBL/GenBank/DDBJ databases">
        <title>Genomic Encyclopedia of Archaeal and Bacterial Type Strains, Phase II (KMG-II): from individual species to whole genera.</title>
        <authorList>
            <person name="Goeker M."/>
        </authorList>
    </citation>
    <scope>NUCLEOTIDE SEQUENCE [LARGE SCALE GENOMIC DNA]</scope>
    <source>
        <strain evidence="1 2">DSM 5002</strain>
    </source>
</reference>
<evidence type="ECO:0000313" key="2">
    <source>
        <dbReference type="Proteomes" id="UP000266273"/>
    </source>
</evidence>
<evidence type="ECO:0008006" key="3">
    <source>
        <dbReference type="Google" id="ProtNLM"/>
    </source>
</evidence>
<accession>A0A397Q5L4</accession>
<dbReference type="AlphaFoldDB" id="A0A397Q5L4"/>
<gene>
    <name evidence="1" type="ORF">BXY53_1498</name>
</gene>
<sequence>MHNKDIGIGSRRVRTREATDVATARHALRLAVIVAGTLFLSGCGISQITSGLGSDVFGSSEEEPENADWTATITEEGMLEAARSDTSGRIDASGPASGCPRFKIWPADRHITVYEPGRVGERLAMRHRGSITKVARECQINGPQVSVKYGFAGRVLMGPRGQDGTVELPVNLYLTRGDGSKIRTERMMVEVELRRENPVDYFSVVRTISFEAEPGTSPSSYKLFVAFDREIPGAS</sequence>
<dbReference type="OrthoDB" id="7678486at2"/>